<proteinExistence type="predicted"/>
<protein>
    <submittedName>
        <fullName evidence="1">Uncharacterized protein</fullName>
    </submittedName>
</protein>
<gene>
    <name evidence="1" type="ORF">SDC9_93012</name>
</gene>
<sequence length="62" mass="6405">MLGVFHHGQGDAVLDGATGIAALGLDPDIGTNAEDAVDAHDGRIADGLQDVVVFHERGLQQQ</sequence>
<organism evidence="1">
    <name type="scientific">bioreactor metagenome</name>
    <dbReference type="NCBI Taxonomy" id="1076179"/>
    <lineage>
        <taxon>unclassified sequences</taxon>
        <taxon>metagenomes</taxon>
        <taxon>ecological metagenomes</taxon>
    </lineage>
</organism>
<comment type="caution">
    <text evidence="1">The sequence shown here is derived from an EMBL/GenBank/DDBJ whole genome shotgun (WGS) entry which is preliminary data.</text>
</comment>
<name>A0A645A998_9ZZZZ</name>
<dbReference type="AlphaFoldDB" id="A0A645A998"/>
<dbReference type="EMBL" id="VSSQ01011228">
    <property type="protein sequence ID" value="MPM46314.1"/>
    <property type="molecule type" value="Genomic_DNA"/>
</dbReference>
<evidence type="ECO:0000313" key="1">
    <source>
        <dbReference type="EMBL" id="MPM46314.1"/>
    </source>
</evidence>
<accession>A0A645A998</accession>
<reference evidence="1" key="1">
    <citation type="submission" date="2019-08" db="EMBL/GenBank/DDBJ databases">
        <authorList>
            <person name="Kucharzyk K."/>
            <person name="Murdoch R.W."/>
            <person name="Higgins S."/>
            <person name="Loffler F."/>
        </authorList>
    </citation>
    <scope>NUCLEOTIDE SEQUENCE</scope>
</reference>